<dbReference type="EMBL" id="JANBVO010000057">
    <property type="protein sequence ID" value="KAJ9132475.1"/>
    <property type="molecule type" value="Genomic_DNA"/>
</dbReference>
<feature type="region of interest" description="Disordered" evidence="1">
    <location>
        <begin position="471"/>
        <end position="523"/>
    </location>
</feature>
<organism evidence="2 3">
    <name type="scientific">Pleurostoma richardsiae</name>
    <dbReference type="NCBI Taxonomy" id="41990"/>
    <lineage>
        <taxon>Eukaryota</taxon>
        <taxon>Fungi</taxon>
        <taxon>Dikarya</taxon>
        <taxon>Ascomycota</taxon>
        <taxon>Pezizomycotina</taxon>
        <taxon>Sordariomycetes</taxon>
        <taxon>Sordariomycetidae</taxon>
        <taxon>Calosphaeriales</taxon>
        <taxon>Pleurostomataceae</taxon>
        <taxon>Pleurostoma</taxon>
    </lineage>
</organism>
<dbReference type="PANTHER" id="PTHR38166:SF1">
    <property type="entry name" value="C2H2-TYPE DOMAIN-CONTAINING PROTEIN"/>
    <property type="match status" value="1"/>
</dbReference>
<evidence type="ECO:0000313" key="2">
    <source>
        <dbReference type="EMBL" id="KAJ9132475.1"/>
    </source>
</evidence>
<name>A0AA38VH54_9PEZI</name>
<dbReference type="PANTHER" id="PTHR38166">
    <property type="entry name" value="C2H2-TYPE DOMAIN-CONTAINING PROTEIN-RELATED"/>
    <property type="match status" value="1"/>
</dbReference>
<evidence type="ECO:0000313" key="3">
    <source>
        <dbReference type="Proteomes" id="UP001174694"/>
    </source>
</evidence>
<keyword evidence="3" id="KW-1185">Reference proteome</keyword>
<protein>
    <submittedName>
        <fullName evidence="2">Uncharacterized protein</fullName>
    </submittedName>
</protein>
<feature type="region of interest" description="Disordered" evidence="1">
    <location>
        <begin position="58"/>
        <end position="98"/>
    </location>
</feature>
<accession>A0AA38VH54</accession>
<dbReference type="AlphaFoldDB" id="A0AA38VH54"/>
<evidence type="ECO:0000256" key="1">
    <source>
        <dbReference type="SAM" id="MobiDB-lite"/>
    </source>
</evidence>
<feature type="compositionally biased region" description="Low complexity" evidence="1">
    <location>
        <begin position="509"/>
        <end position="523"/>
    </location>
</feature>
<feature type="compositionally biased region" description="Basic and acidic residues" evidence="1">
    <location>
        <begin position="78"/>
        <end position="96"/>
    </location>
</feature>
<comment type="caution">
    <text evidence="2">The sequence shown here is derived from an EMBL/GenBank/DDBJ whole genome shotgun (WGS) entry which is preliminary data.</text>
</comment>
<proteinExistence type="predicted"/>
<reference evidence="2" key="1">
    <citation type="submission" date="2022-07" db="EMBL/GenBank/DDBJ databases">
        <title>Fungi with potential for degradation of polypropylene.</title>
        <authorList>
            <person name="Gostincar C."/>
        </authorList>
    </citation>
    <scope>NUCLEOTIDE SEQUENCE</scope>
    <source>
        <strain evidence="2">EXF-13308</strain>
    </source>
</reference>
<gene>
    <name evidence="2" type="ORF">NKR23_g11199</name>
</gene>
<sequence>MPREHDPPRLAGVFTYVRFVLPWAGKHVAVWASVIGVCSWTRYSPEPSASCLTGVVHQNAGGSKEKGKGKPTNKRKRTHDDSHKDSDGNDGDDSRRPGNWYRHINEGERHRACRFACPFYKLDPQRYRCCGGKKYFRTFSQIKQHISRCHVLFPENDHRRNFHYCSDCWDEWKLNDEDLCNAHIREGTCQKIPGPERLSVDEYNRLDDIRGMVEENKWYEMWGIAFYGHEPPRTPYLETAIAEAVELVAPHYELELIQRLSSQLPQGIWRDGFTPQSFARESADSIRARLSTAPSRYRCSPIRGADTTEATDLQPRPRLPLDWNIGGQAISSTGETPGYLGSAPVLGDHQMRSGFQYQNDNPLLVFNSVASYNPLHPAGSSPQQGPGFVMNPGPSIDAYSGLFPAMSGTEYPVDWLADRGNMFELSDLDTSQHEFEASELYVGPGSPSDIFLSWVDRPGPTMERGYDEPHFGLENGGGHATGISESSPVTDSPSMLILRGGNSLHTEVPPDTSDDAPTSTSTL</sequence>
<dbReference type="Proteomes" id="UP001174694">
    <property type="component" value="Unassembled WGS sequence"/>
</dbReference>
<feature type="compositionally biased region" description="Polar residues" evidence="1">
    <location>
        <begin position="483"/>
        <end position="493"/>
    </location>
</feature>